<comment type="similarity">
    <text evidence="3">Belongs to the bacterial solute-binding protein 9 family.</text>
</comment>
<feature type="compositionally biased region" description="Acidic residues" evidence="4">
    <location>
        <begin position="171"/>
        <end position="183"/>
    </location>
</feature>
<proteinExistence type="inferred from homology"/>
<dbReference type="InterPro" id="IPR006128">
    <property type="entry name" value="Lipoprotein_PsaA-like"/>
</dbReference>
<evidence type="ECO:0000313" key="7">
    <source>
        <dbReference type="Proteomes" id="UP001172054"/>
    </source>
</evidence>
<evidence type="ECO:0000256" key="3">
    <source>
        <dbReference type="RuleBase" id="RU003512"/>
    </source>
</evidence>
<dbReference type="Gene3D" id="3.40.50.1980">
    <property type="entry name" value="Nitrogenase molybdenum iron protein domain"/>
    <property type="match status" value="3"/>
</dbReference>
<evidence type="ECO:0000256" key="5">
    <source>
        <dbReference type="SAM" id="SignalP"/>
    </source>
</evidence>
<feature type="region of interest" description="Disordered" evidence="4">
    <location>
        <begin position="125"/>
        <end position="200"/>
    </location>
</feature>
<accession>A0ABT8MR18</accession>
<dbReference type="PROSITE" id="PS51257">
    <property type="entry name" value="PROKAR_LIPOPROTEIN"/>
    <property type="match status" value="1"/>
</dbReference>
<keyword evidence="2 5" id="KW-0732">Signal</keyword>
<keyword evidence="7" id="KW-1185">Reference proteome</keyword>
<feature type="signal peptide" evidence="5">
    <location>
        <begin position="1"/>
        <end position="21"/>
    </location>
</feature>
<evidence type="ECO:0000256" key="4">
    <source>
        <dbReference type="SAM" id="MobiDB-lite"/>
    </source>
</evidence>
<dbReference type="InterPro" id="IPR006129">
    <property type="entry name" value="AdhesinB"/>
</dbReference>
<gene>
    <name evidence="6" type="ORF">QWY15_07650</name>
</gene>
<name>A0ABT8MR18_9BACL</name>
<dbReference type="PRINTS" id="PR00691">
    <property type="entry name" value="ADHESINB"/>
</dbReference>
<dbReference type="SUPFAM" id="SSF53807">
    <property type="entry name" value="Helical backbone' metal receptor"/>
    <property type="match status" value="1"/>
</dbReference>
<keyword evidence="1 3" id="KW-0813">Transport</keyword>
<feature type="chain" id="PRO_5047256914" evidence="5">
    <location>
        <begin position="22"/>
        <end position="366"/>
    </location>
</feature>
<dbReference type="Pfam" id="PF01297">
    <property type="entry name" value="ZnuA"/>
    <property type="match status" value="1"/>
</dbReference>
<dbReference type="Proteomes" id="UP001172054">
    <property type="component" value="Unassembled WGS sequence"/>
</dbReference>
<feature type="compositionally biased region" description="Basic and acidic residues" evidence="4">
    <location>
        <begin position="184"/>
        <end position="195"/>
    </location>
</feature>
<dbReference type="EMBL" id="JAUJWW010000002">
    <property type="protein sequence ID" value="MDN7227174.1"/>
    <property type="molecule type" value="Genomic_DNA"/>
</dbReference>
<organism evidence="6 7">
    <name type="scientific">Planococcus liqunii</name>
    <dbReference type="NCBI Taxonomy" id="3058394"/>
    <lineage>
        <taxon>Bacteria</taxon>
        <taxon>Bacillati</taxon>
        <taxon>Bacillota</taxon>
        <taxon>Bacilli</taxon>
        <taxon>Bacillales</taxon>
        <taxon>Caryophanaceae</taxon>
        <taxon>Planococcus</taxon>
    </lineage>
</organism>
<comment type="caution">
    <text evidence="6">The sequence shown here is derived from an EMBL/GenBank/DDBJ whole genome shotgun (WGS) entry which is preliminary data.</text>
</comment>
<protein>
    <submittedName>
        <fullName evidence="6">Zinc ABC transporter substrate-binding protein</fullName>
    </submittedName>
</protein>
<evidence type="ECO:0000256" key="1">
    <source>
        <dbReference type="ARBA" id="ARBA00022448"/>
    </source>
</evidence>
<evidence type="ECO:0000256" key="2">
    <source>
        <dbReference type="ARBA" id="ARBA00022729"/>
    </source>
</evidence>
<sequence length="366" mass="40760">MKKLIPFIALILFLAACGNPAIDSQTEPEDDAKLHIKTTVYPLTYFTERIGGDRVTVESVYPAGANEHSFEPTQQDMIALAEADLMFYIGLGLEGFIDSAKKTLNGENVQFIATADAITDEQLEAASHGEHAEEDEHAHEEEGHAHEEEGHAHEEEGHAHEEDEHAHEEEAHEEEGHEEEAHEEEGHEGHNHGSTDPHVWMSPVLSQTLAESIKNSLIEADPDGSGTYESNYAELIVDLENLDRSFGELAERVENDTFFVSHSAFGYIAEPYGFEQVAIAGLNSQDEPSQKELTQIVDQAKEKNINYIIFEQNVSSNLTEVIQKEVGAEALQMHNLGVLTQNDIDSEETYFTLMEKNLQTLEKALK</sequence>
<feature type="compositionally biased region" description="Basic and acidic residues" evidence="4">
    <location>
        <begin position="127"/>
        <end position="170"/>
    </location>
</feature>
<dbReference type="PRINTS" id="PR00690">
    <property type="entry name" value="ADHESNFAMILY"/>
</dbReference>
<dbReference type="PANTHER" id="PTHR42953:SF8">
    <property type="entry name" value="ZINT DOMAIN-CONTAINING PROTEIN"/>
    <property type="match status" value="1"/>
</dbReference>
<dbReference type="InterPro" id="IPR006127">
    <property type="entry name" value="ZnuA-like"/>
</dbReference>
<dbReference type="RefSeq" id="WP_301725924.1">
    <property type="nucleotide sequence ID" value="NZ_JAUJWW010000002.1"/>
</dbReference>
<evidence type="ECO:0000313" key="6">
    <source>
        <dbReference type="EMBL" id="MDN7227174.1"/>
    </source>
</evidence>
<dbReference type="PANTHER" id="PTHR42953">
    <property type="entry name" value="HIGH-AFFINITY ZINC UPTAKE SYSTEM PROTEIN ZNUA-RELATED"/>
    <property type="match status" value="1"/>
</dbReference>
<dbReference type="InterPro" id="IPR050492">
    <property type="entry name" value="Bact_metal-bind_prot9"/>
</dbReference>
<reference evidence="6 7" key="1">
    <citation type="submission" date="2023-06" db="EMBL/GenBank/DDBJ databases">
        <title>Novel species in genus Planococcus.</title>
        <authorList>
            <person name="Ning S."/>
        </authorList>
    </citation>
    <scope>NUCLEOTIDE SEQUENCE [LARGE SCALE GENOMIC DNA]</scope>
    <source>
        <strain evidence="6 7">N064</strain>
    </source>
</reference>